<comment type="caution">
    <text evidence="1">The sequence shown here is derived from an EMBL/GenBank/DDBJ whole genome shotgun (WGS) entry which is preliminary data.</text>
</comment>
<sequence>MSRHQHLPWKEKREEYFRQTGKWRSISSLGSKLEKLDQGIRRRRPLYEEVVQPKPIGGAPSFPPPLILKTPDPLARRILEQWRQAEVYQDTILAKSMFPGEKSKYSE</sequence>
<evidence type="ECO:0000313" key="2">
    <source>
        <dbReference type="Proteomes" id="UP001147760"/>
    </source>
</evidence>
<dbReference type="AlphaFoldDB" id="A0A9W9XBY4"/>
<dbReference type="Proteomes" id="UP001147760">
    <property type="component" value="Unassembled WGS sequence"/>
</dbReference>
<organism evidence="1 2">
    <name type="scientific">Penicillium desertorum</name>
    <dbReference type="NCBI Taxonomy" id="1303715"/>
    <lineage>
        <taxon>Eukaryota</taxon>
        <taxon>Fungi</taxon>
        <taxon>Dikarya</taxon>
        <taxon>Ascomycota</taxon>
        <taxon>Pezizomycotina</taxon>
        <taxon>Eurotiomycetes</taxon>
        <taxon>Eurotiomycetidae</taxon>
        <taxon>Eurotiales</taxon>
        <taxon>Aspergillaceae</taxon>
        <taxon>Penicillium</taxon>
    </lineage>
</organism>
<evidence type="ECO:0000313" key="1">
    <source>
        <dbReference type="EMBL" id="KAJ5488045.1"/>
    </source>
</evidence>
<dbReference type="OrthoDB" id="4368029at2759"/>
<reference evidence="1" key="2">
    <citation type="journal article" date="2023" name="IMA Fungus">
        <title>Comparative genomic study of the Penicillium genus elucidates a diverse pangenome and 15 lateral gene transfer events.</title>
        <authorList>
            <person name="Petersen C."/>
            <person name="Sorensen T."/>
            <person name="Nielsen M.R."/>
            <person name="Sondergaard T.E."/>
            <person name="Sorensen J.L."/>
            <person name="Fitzpatrick D.A."/>
            <person name="Frisvad J.C."/>
            <person name="Nielsen K.L."/>
        </authorList>
    </citation>
    <scope>NUCLEOTIDE SEQUENCE</scope>
    <source>
        <strain evidence="1">IBT 17660</strain>
    </source>
</reference>
<proteinExistence type="predicted"/>
<dbReference type="EMBL" id="JAPWDO010000001">
    <property type="protein sequence ID" value="KAJ5488045.1"/>
    <property type="molecule type" value="Genomic_DNA"/>
</dbReference>
<protein>
    <submittedName>
        <fullName evidence="1">Uncharacterized protein</fullName>
    </submittedName>
</protein>
<name>A0A9W9XBY4_9EURO</name>
<keyword evidence="2" id="KW-1185">Reference proteome</keyword>
<accession>A0A9W9XBY4</accession>
<reference evidence="1" key="1">
    <citation type="submission" date="2022-12" db="EMBL/GenBank/DDBJ databases">
        <authorList>
            <person name="Petersen C."/>
        </authorList>
    </citation>
    <scope>NUCLEOTIDE SEQUENCE</scope>
    <source>
        <strain evidence="1">IBT 17660</strain>
    </source>
</reference>
<gene>
    <name evidence="1" type="ORF">N7530_002345</name>
</gene>